<evidence type="ECO:0000259" key="4">
    <source>
        <dbReference type="PROSITE" id="PS50158"/>
    </source>
</evidence>
<feature type="domain" description="CCHC-type" evidence="4">
    <location>
        <begin position="321"/>
        <end position="335"/>
    </location>
</feature>
<dbReference type="InterPro" id="IPR001878">
    <property type="entry name" value="Znf_CCHC"/>
</dbReference>
<dbReference type="PANTHER" id="PTHR33325">
    <property type="entry name" value="ZINC FINGER, CCHC-TYPE-RELATED"/>
    <property type="match status" value="1"/>
</dbReference>
<name>A0ABD3BPZ3_9LAMI</name>
<dbReference type="PROSITE" id="PS50158">
    <property type="entry name" value="ZF_CCHC"/>
    <property type="match status" value="1"/>
</dbReference>
<comment type="caution">
    <text evidence="5">The sequence shown here is derived from an EMBL/GenBank/DDBJ whole genome shotgun (WGS) entry which is preliminary data.</text>
</comment>
<keyword evidence="1" id="KW-0862">Zinc</keyword>
<dbReference type="PANTHER" id="PTHR33325:SF11">
    <property type="entry name" value="COLD SHOCK DOMAIN-CONTAINING PROTEIN 4-LIKE"/>
    <property type="match status" value="1"/>
</dbReference>
<dbReference type="SMART" id="SM00343">
    <property type="entry name" value="ZnF_C2HC"/>
    <property type="match status" value="1"/>
</dbReference>
<keyword evidence="1" id="KW-0479">Metal-binding</keyword>
<feature type="region of interest" description="Disordered" evidence="2">
    <location>
        <begin position="349"/>
        <end position="392"/>
    </location>
</feature>
<keyword evidence="6" id="KW-1185">Reference proteome</keyword>
<proteinExistence type="predicted"/>
<dbReference type="InterPro" id="IPR036875">
    <property type="entry name" value="Znf_CCHC_sf"/>
</dbReference>
<keyword evidence="1" id="KW-0863">Zinc-finger</keyword>
<dbReference type="Gene3D" id="4.10.60.10">
    <property type="entry name" value="Zinc finger, CCHC-type"/>
    <property type="match status" value="1"/>
</dbReference>
<feature type="signal peptide" evidence="3">
    <location>
        <begin position="1"/>
        <end position="24"/>
    </location>
</feature>
<dbReference type="Pfam" id="PF00098">
    <property type="entry name" value="zf-CCHC"/>
    <property type="match status" value="1"/>
</dbReference>
<dbReference type="GO" id="GO:0008270">
    <property type="term" value="F:zinc ion binding"/>
    <property type="evidence" value="ECO:0007669"/>
    <property type="project" value="UniProtKB-KW"/>
</dbReference>
<dbReference type="EMBL" id="JAVIJP010000078">
    <property type="protein sequence ID" value="KAL3618782.1"/>
    <property type="molecule type" value="Genomic_DNA"/>
</dbReference>
<keyword evidence="3" id="KW-0732">Signal</keyword>
<evidence type="ECO:0000256" key="3">
    <source>
        <dbReference type="SAM" id="SignalP"/>
    </source>
</evidence>
<evidence type="ECO:0000256" key="1">
    <source>
        <dbReference type="PROSITE-ProRule" id="PRU00047"/>
    </source>
</evidence>
<feature type="compositionally biased region" description="Basic and acidic residues" evidence="2">
    <location>
        <begin position="302"/>
        <end position="312"/>
    </location>
</feature>
<feature type="region of interest" description="Disordered" evidence="2">
    <location>
        <begin position="255"/>
        <end position="312"/>
    </location>
</feature>
<feature type="chain" id="PRO_5044863676" description="CCHC-type domain-containing protein" evidence="3">
    <location>
        <begin position="25"/>
        <end position="392"/>
    </location>
</feature>
<protein>
    <recommendedName>
        <fullName evidence="4">CCHC-type domain-containing protein</fullName>
    </recommendedName>
</protein>
<dbReference type="AlphaFoldDB" id="A0ABD3BPZ3"/>
<reference evidence="6" key="1">
    <citation type="journal article" date="2024" name="IScience">
        <title>Strigolactones Initiate the Formation of Haustorium-like Structures in Castilleja.</title>
        <authorList>
            <person name="Buerger M."/>
            <person name="Peterson D."/>
            <person name="Chory J."/>
        </authorList>
    </citation>
    <scope>NUCLEOTIDE SEQUENCE [LARGE SCALE GENOMIC DNA]</scope>
</reference>
<evidence type="ECO:0000313" key="6">
    <source>
        <dbReference type="Proteomes" id="UP001632038"/>
    </source>
</evidence>
<evidence type="ECO:0000256" key="2">
    <source>
        <dbReference type="SAM" id="MobiDB-lite"/>
    </source>
</evidence>
<dbReference type="SUPFAM" id="SSF57756">
    <property type="entry name" value="Retrovirus zinc finger-like domains"/>
    <property type="match status" value="1"/>
</dbReference>
<sequence>MASYVLAFITILAFSHLIMNFVKIEEVGKGLTALSMSTYKLYFAPLSLKGDNYMSWANKVIRYLRCKGLEKFLLGFDHAETSNMTIKEKEIAEEELFMKKSNAIRIMMDHLDEALQLEYLNVEDPKLLWDELKERFGYPRDVLLPTAIDEWNKLRFQDFKSVIDYNSALFKIISQLEYCGKAVSEGEKLEKTFSTFHASQILLQEQYRMRGYTKYSELVHALLMAEKNNEVLMKNHQLRPTGAMAFPEANATTYKGRGGYDRSRGRGHGRGRGNFGRGNFRGRGRGRGFTNYYGPTRNYPQRQDKGKKIQDGSWKHNDNLCYRCGKKGHWSKTCRTPEYLCKRYKASVEEKGKEKEKEKEVNFNKHEPEDDSVYLEAADFGDGEGTNEMNLN</sequence>
<dbReference type="Proteomes" id="UP001632038">
    <property type="component" value="Unassembled WGS sequence"/>
</dbReference>
<feature type="compositionally biased region" description="Basic and acidic residues" evidence="2">
    <location>
        <begin position="349"/>
        <end position="368"/>
    </location>
</feature>
<organism evidence="5 6">
    <name type="scientific">Castilleja foliolosa</name>
    <dbReference type="NCBI Taxonomy" id="1961234"/>
    <lineage>
        <taxon>Eukaryota</taxon>
        <taxon>Viridiplantae</taxon>
        <taxon>Streptophyta</taxon>
        <taxon>Embryophyta</taxon>
        <taxon>Tracheophyta</taxon>
        <taxon>Spermatophyta</taxon>
        <taxon>Magnoliopsida</taxon>
        <taxon>eudicotyledons</taxon>
        <taxon>Gunneridae</taxon>
        <taxon>Pentapetalae</taxon>
        <taxon>asterids</taxon>
        <taxon>lamiids</taxon>
        <taxon>Lamiales</taxon>
        <taxon>Orobanchaceae</taxon>
        <taxon>Pedicularideae</taxon>
        <taxon>Castillejinae</taxon>
        <taxon>Castilleja</taxon>
    </lineage>
</organism>
<evidence type="ECO:0000313" key="5">
    <source>
        <dbReference type="EMBL" id="KAL3618782.1"/>
    </source>
</evidence>
<gene>
    <name evidence="5" type="ORF">CASFOL_037444</name>
</gene>
<accession>A0ABD3BPZ3</accession>